<feature type="region of interest" description="Disordered" evidence="1">
    <location>
        <begin position="90"/>
        <end position="125"/>
    </location>
</feature>
<sequence length="251" mass="24620">MTPPRFPDSRTHRPTLPPFSGPVSVPSVTGADAAFRPDARDTPPACPVPRFAPVRVPGGAGRLRRLVRQRRRAVAAGLAVTAAALIAAGPHAEGRPRGHPDDTARARASTARAASSPHHRPARAPTVTAPVRIADAATVGLLRPGDRVDVIAADGGGAARVVAAGARVVEVPGTPGGRGTDGTGTGIGTGTGTGTGSGTGTDTVAEAAPNAGTGPGTGAEPGALVVLSVPRAEAARLAGAGAAGRLAVTLR</sequence>
<protein>
    <recommendedName>
        <fullName evidence="2">Flp pilus assembly protein RcpC/CpaB domain-containing protein</fullName>
    </recommendedName>
</protein>
<evidence type="ECO:0000313" key="3">
    <source>
        <dbReference type="EMBL" id="MBA5226069.1"/>
    </source>
</evidence>
<feature type="region of interest" description="Disordered" evidence="1">
    <location>
        <begin position="172"/>
        <end position="200"/>
    </location>
</feature>
<organism evidence="3 4">
    <name type="scientific">Streptomyces griseoaurantiacus</name>
    <dbReference type="NCBI Taxonomy" id="68213"/>
    <lineage>
        <taxon>Bacteria</taxon>
        <taxon>Bacillati</taxon>
        <taxon>Actinomycetota</taxon>
        <taxon>Actinomycetes</taxon>
        <taxon>Kitasatosporales</taxon>
        <taxon>Streptomycetaceae</taxon>
        <taxon>Streptomyces</taxon>
        <taxon>Streptomyces aurantiacus group</taxon>
    </lineage>
</organism>
<feature type="region of interest" description="Disordered" evidence="1">
    <location>
        <begin position="1"/>
        <end position="48"/>
    </location>
</feature>
<dbReference type="AlphaFoldDB" id="A0A7W2DZU0"/>
<reference evidence="3 4" key="1">
    <citation type="submission" date="2020-07" db="EMBL/GenBank/DDBJ databases">
        <title>Differential regulation of undecylprodigiosin biosynthesis in the yeast-scavenging Streptomyces strain MBK6.</title>
        <authorList>
            <person name="Baral B."/>
            <person name="Siitonen V."/>
            <person name="Laughlin M."/>
            <person name="Yamada K."/>
            <person name="Ilomaeki M."/>
            <person name="Metsae-Ketelae M."/>
            <person name="Niemi J."/>
        </authorList>
    </citation>
    <scope>NUCLEOTIDE SEQUENCE [LARGE SCALE GENOMIC DNA]</scope>
    <source>
        <strain evidence="3 4">MBK6</strain>
    </source>
</reference>
<evidence type="ECO:0000259" key="2">
    <source>
        <dbReference type="Pfam" id="PF16976"/>
    </source>
</evidence>
<dbReference type="EMBL" id="JACERG010000023">
    <property type="protein sequence ID" value="MBA5226069.1"/>
    <property type="molecule type" value="Genomic_DNA"/>
</dbReference>
<comment type="caution">
    <text evidence="3">The sequence shown here is derived from an EMBL/GenBank/DDBJ whole genome shotgun (WGS) entry which is preliminary data.</text>
</comment>
<name>A0A7W2DZU0_9ACTN</name>
<feature type="compositionally biased region" description="Gly residues" evidence="1">
    <location>
        <begin position="174"/>
        <end position="199"/>
    </location>
</feature>
<dbReference type="RefSeq" id="WP_191854953.1">
    <property type="nucleotide sequence ID" value="NZ_JACERG010000023.1"/>
</dbReference>
<proteinExistence type="predicted"/>
<dbReference type="Pfam" id="PF16976">
    <property type="entry name" value="RcpC"/>
    <property type="match status" value="1"/>
</dbReference>
<dbReference type="Proteomes" id="UP000587608">
    <property type="component" value="Unassembled WGS sequence"/>
</dbReference>
<gene>
    <name evidence="3" type="ORF">H1X69_32380</name>
</gene>
<accession>A0A7W2DZU0</accession>
<feature type="domain" description="Flp pilus assembly protein RcpC/CpaB" evidence="2">
    <location>
        <begin position="134"/>
        <end position="251"/>
    </location>
</feature>
<evidence type="ECO:0000256" key="1">
    <source>
        <dbReference type="SAM" id="MobiDB-lite"/>
    </source>
</evidence>
<feature type="compositionally biased region" description="Basic and acidic residues" evidence="1">
    <location>
        <begin position="92"/>
        <end position="105"/>
    </location>
</feature>
<feature type="compositionally biased region" description="Low complexity" evidence="1">
    <location>
        <begin position="106"/>
        <end position="116"/>
    </location>
</feature>
<dbReference type="InterPro" id="IPR031571">
    <property type="entry name" value="RcpC_dom"/>
</dbReference>
<evidence type="ECO:0000313" key="4">
    <source>
        <dbReference type="Proteomes" id="UP000587608"/>
    </source>
</evidence>